<dbReference type="KEGG" id="lgi:LOTGIDRAFT_167627"/>
<protein>
    <submittedName>
        <fullName evidence="1">Uncharacterized protein</fullName>
    </submittedName>
</protein>
<evidence type="ECO:0000313" key="1">
    <source>
        <dbReference type="EMBL" id="ESO85876.1"/>
    </source>
</evidence>
<name>V3ZY42_LOTGI</name>
<evidence type="ECO:0000313" key="2">
    <source>
        <dbReference type="Proteomes" id="UP000030746"/>
    </source>
</evidence>
<organism evidence="1 2">
    <name type="scientific">Lottia gigantea</name>
    <name type="common">Giant owl limpet</name>
    <dbReference type="NCBI Taxonomy" id="225164"/>
    <lineage>
        <taxon>Eukaryota</taxon>
        <taxon>Metazoa</taxon>
        <taxon>Spiralia</taxon>
        <taxon>Lophotrochozoa</taxon>
        <taxon>Mollusca</taxon>
        <taxon>Gastropoda</taxon>
        <taxon>Patellogastropoda</taxon>
        <taxon>Lottioidea</taxon>
        <taxon>Lottiidae</taxon>
        <taxon>Lottia</taxon>
    </lineage>
</organism>
<gene>
    <name evidence="1" type="ORF">LOTGIDRAFT_167627</name>
</gene>
<dbReference type="HOGENOM" id="CLU_720222_0_0_1"/>
<dbReference type="RefSeq" id="XP_009063381.1">
    <property type="nucleotide sequence ID" value="XM_009065133.1"/>
</dbReference>
<dbReference type="CTD" id="20240663"/>
<sequence length="384" mass="43761">MEMCESPMTMIRLSSLTNPVDQAVTWVRIIRERSMPKDLANGQLIITSCSLTNVSVKTVELCEEETRSSVVVSKVMSKRTELHYKNRHCMLCNGEDEDDIVYWSTMVGTNNRRQRPNSGQDIVELFNNPVMIIPPTNSREIICFPNMISSCVPSATQEEQRFCRENALSPIRYTNSMYKNKFCLNCNVIIESTESCFTAVRNDIFYGIQAQSYSFSMVFNWKQNRESFVILNSKMSLVKDLSCTFDADQNLKECKVRNCVGTLPVVNNTCQLISYTQYFEYLDTNLAFNLTGSISTKRYRVACYEWCSIPKKIKDLSYYRTFTGGGASRHSGTNSGQIHTMGVKLSRLKSLKCGNSIPYDEISVTDPKSHFCGNHFKSVITLKE</sequence>
<reference evidence="1 2" key="1">
    <citation type="journal article" date="2013" name="Nature">
        <title>Insights into bilaterian evolution from three spiralian genomes.</title>
        <authorList>
            <person name="Simakov O."/>
            <person name="Marletaz F."/>
            <person name="Cho S.J."/>
            <person name="Edsinger-Gonzales E."/>
            <person name="Havlak P."/>
            <person name="Hellsten U."/>
            <person name="Kuo D.H."/>
            <person name="Larsson T."/>
            <person name="Lv J."/>
            <person name="Arendt D."/>
            <person name="Savage R."/>
            <person name="Osoegawa K."/>
            <person name="de Jong P."/>
            <person name="Grimwood J."/>
            <person name="Chapman J.A."/>
            <person name="Shapiro H."/>
            <person name="Aerts A."/>
            <person name="Otillar R.P."/>
            <person name="Terry A.Y."/>
            <person name="Boore J.L."/>
            <person name="Grigoriev I.V."/>
            <person name="Lindberg D.R."/>
            <person name="Seaver E.C."/>
            <person name="Weisblat D.A."/>
            <person name="Putnam N.H."/>
            <person name="Rokhsar D.S."/>
        </authorList>
    </citation>
    <scope>NUCLEOTIDE SEQUENCE [LARGE SCALE GENOMIC DNA]</scope>
</reference>
<dbReference type="Proteomes" id="UP000030746">
    <property type="component" value="Unassembled WGS sequence"/>
</dbReference>
<proteinExistence type="predicted"/>
<dbReference type="GeneID" id="20240663"/>
<dbReference type="EMBL" id="KB203219">
    <property type="protein sequence ID" value="ESO85876.1"/>
    <property type="molecule type" value="Genomic_DNA"/>
</dbReference>
<accession>V3ZY42</accession>
<dbReference type="AlphaFoldDB" id="V3ZY42"/>
<keyword evidence="2" id="KW-1185">Reference proteome</keyword>